<dbReference type="EMBL" id="NIOJ01000045">
    <property type="protein sequence ID" value="PNT96725.1"/>
    <property type="molecule type" value="Genomic_DNA"/>
</dbReference>
<sequence length="145" mass="16471">MLKKAFTILITVFFASFNSITPFVQESDKVIKNSGSKLIQPCWTEISLFSNTFSISDSGLATVESLLYAFDVDEIKINVQLQQLKNGKWITIKNWTSSSTGIYCSLGEVWYVMSGYSYRMVSTGSVYENNSLVEQTTYISDIWEY</sequence>
<comment type="caution">
    <text evidence="1">The sequence shown here is derived from an EMBL/GenBank/DDBJ whole genome shotgun (WGS) entry which is preliminary data.</text>
</comment>
<dbReference type="OrthoDB" id="1730058at2"/>
<dbReference type="RefSeq" id="WP_103082481.1">
    <property type="nucleotide sequence ID" value="NZ_CP021850.1"/>
</dbReference>
<proteinExistence type="predicted"/>
<accession>A0A2K2F083</accession>
<dbReference type="KEGG" id="cthd:CDO33_12200"/>
<reference evidence="1 2" key="1">
    <citation type="submission" date="2017-06" db="EMBL/GenBank/DDBJ databases">
        <title>Investigating the central metabolism of Clostridium thermosuccinogenes.</title>
        <authorList>
            <person name="Koendjbiharie J.G."/>
            <person name="van Kranenburg R."/>
        </authorList>
    </citation>
    <scope>NUCLEOTIDE SEQUENCE [LARGE SCALE GENOMIC DNA]</scope>
    <source>
        <strain evidence="1 2">DSM 5806</strain>
    </source>
</reference>
<protein>
    <submittedName>
        <fullName evidence="1">Uncharacterized protein</fullName>
    </submittedName>
</protein>
<dbReference type="Proteomes" id="UP000236151">
    <property type="component" value="Unassembled WGS sequence"/>
</dbReference>
<name>A0A2K2F083_9CLOT</name>
<evidence type="ECO:0000313" key="2">
    <source>
        <dbReference type="Proteomes" id="UP000236151"/>
    </source>
</evidence>
<dbReference type="AlphaFoldDB" id="A0A2K2F083"/>
<organism evidence="1 2">
    <name type="scientific">Clostridium thermosuccinogenes</name>
    <dbReference type="NCBI Taxonomy" id="84032"/>
    <lineage>
        <taxon>Bacteria</taxon>
        <taxon>Bacillati</taxon>
        <taxon>Bacillota</taxon>
        <taxon>Clostridia</taxon>
        <taxon>Eubacteriales</taxon>
        <taxon>Clostridiaceae</taxon>
        <taxon>Clostridium</taxon>
    </lineage>
</organism>
<evidence type="ECO:0000313" key="1">
    <source>
        <dbReference type="EMBL" id="PNT96725.1"/>
    </source>
</evidence>
<keyword evidence="2" id="KW-1185">Reference proteome</keyword>
<gene>
    <name evidence="1" type="ORF">CDQ84_14650</name>
</gene>